<keyword evidence="1" id="KW-0472">Membrane</keyword>
<evidence type="ECO:0000256" key="1">
    <source>
        <dbReference type="SAM" id="Phobius"/>
    </source>
</evidence>
<feature type="transmembrane region" description="Helical" evidence="1">
    <location>
        <begin position="191"/>
        <end position="212"/>
    </location>
</feature>
<name>A0A370F3F4_9BURK</name>
<feature type="domain" description="Phosphatidic acid phosphatase type 2/haloperoxidase" evidence="2">
    <location>
        <begin position="138"/>
        <end position="216"/>
    </location>
</feature>
<keyword evidence="1" id="KW-1133">Transmembrane helix</keyword>
<dbReference type="Pfam" id="PF01569">
    <property type="entry name" value="PAP2"/>
    <property type="match status" value="1"/>
</dbReference>
<dbReference type="InterPro" id="IPR000326">
    <property type="entry name" value="PAP2/HPO"/>
</dbReference>
<feature type="transmembrane region" description="Helical" evidence="1">
    <location>
        <begin position="90"/>
        <end position="111"/>
    </location>
</feature>
<dbReference type="Proteomes" id="UP000255265">
    <property type="component" value="Unassembled WGS sequence"/>
</dbReference>
<comment type="caution">
    <text evidence="3">The sequence shown here is derived from an EMBL/GenBank/DDBJ whole genome shotgun (WGS) entry which is preliminary data.</text>
</comment>
<dbReference type="AlphaFoldDB" id="A0A370F3F4"/>
<dbReference type="RefSeq" id="WP_114804877.1">
    <property type="nucleotide sequence ID" value="NZ_QQAV01000017.1"/>
</dbReference>
<proteinExistence type="predicted"/>
<dbReference type="OrthoDB" id="5801498at2"/>
<keyword evidence="4" id="KW-1185">Reference proteome</keyword>
<feature type="transmembrane region" description="Helical" evidence="1">
    <location>
        <begin position="58"/>
        <end position="78"/>
    </location>
</feature>
<evidence type="ECO:0000313" key="4">
    <source>
        <dbReference type="Proteomes" id="UP000255265"/>
    </source>
</evidence>
<feature type="transmembrane region" description="Helical" evidence="1">
    <location>
        <begin position="131"/>
        <end position="156"/>
    </location>
</feature>
<accession>A0A370F3F4</accession>
<organism evidence="3 4">
    <name type="scientific">Pseudacidovorax intermedius</name>
    <dbReference type="NCBI Taxonomy" id="433924"/>
    <lineage>
        <taxon>Bacteria</taxon>
        <taxon>Pseudomonadati</taxon>
        <taxon>Pseudomonadota</taxon>
        <taxon>Betaproteobacteria</taxon>
        <taxon>Burkholderiales</taxon>
        <taxon>Comamonadaceae</taxon>
        <taxon>Pseudacidovorax</taxon>
    </lineage>
</organism>
<reference evidence="3 4" key="1">
    <citation type="submission" date="2018-07" db="EMBL/GenBank/DDBJ databases">
        <title>Genomic Encyclopedia of Type Strains, Phase IV (KMG-IV): sequencing the most valuable type-strain genomes for metagenomic binning, comparative biology and taxonomic classification.</title>
        <authorList>
            <person name="Goeker M."/>
        </authorList>
    </citation>
    <scope>NUCLEOTIDE SEQUENCE [LARGE SCALE GENOMIC DNA]</scope>
    <source>
        <strain evidence="3 4">DSM 21352</strain>
    </source>
</reference>
<evidence type="ECO:0000313" key="3">
    <source>
        <dbReference type="EMBL" id="RDI17319.1"/>
    </source>
</evidence>
<dbReference type="STRING" id="433924.NS331_01745"/>
<feature type="transmembrane region" description="Helical" evidence="1">
    <location>
        <begin position="168"/>
        <end position="185"/>
    </location>
</feature>
<keyword evidence="1" id="KW-0812">Transmembrane</keyword>
<protein>
    <submittedName>
        <fullName evidence="3">PAP2 superfamily protein</fullName>
    </submittedName>
</protein>
<feature type="transmembrane region" description="Helical" evidence="1">
    <location>
        <begin position="20"/>
        <end position="38"/>
    </location>
</feature>
<dbReference type="EMBL" id="QQAV01000017">
    <property type="protein sequence ID" value="RDI17319.1"/>
    <property type="molecule type" value="Genomic_DNA"/>
</dbReference>
<sequence length="227" mass="25217">MSNQPPWARELGSRMRERALLKIVGTTAWVWVFFIGYFHLLRHPAQPPLVMPLTWVDAWVPFAPIALVPYLSLWLYVGIAPGLLRGFMPLLVYGFWAGALCACGLMIFYLWPTQIPPLPLDRADAPGFALLAGIDAAGNACPSMHVAISVFTAVWIEHLLRRVGAPAALRLTSLAWVLAIAWSTLATRQHVAWDVVGGTALGLVFAAASLRWRWREQDEAPRIERLS</sequence>
<gene>
    <name evidence="3" type="ORF">DFR41_11745</name>
</gene>
<evidence type="ECO:0000259" key="2">
    <source>
        <dbReference type="Pfam" id="PF01569"/>
    </source>
</evidence>
<dbReference type="Gene3D" id="1.20.144.10">
    <property type="entry name" value="Phosphatidic acid phosphatase type 2/haloperoxidase"/>
    <property type="match status" value="1"/>
</dbReference>